<evidence type="ECO:0000313" key="2">
    <source>
        <dbReference type="Proteomes" id="UP000814140"/>
    </source>
</evidence>
<organism evidence="1 2">
    <name type="scientific">Artomyces pyxidatus</name>
    <dbReference type="NCBI Taxonomy" id="48021"/>
    <lineage>
        <taxon>Eukaryota</taxon>
        <taxon>Fungi</taxon>
        <taxon>Dikarya</taxon>
        <taxon>Basidiomycota</taxon>
        <taxon>Agaricomycotina</taxon>
        <taxon>Agaricomycetes</taxon>
        <taxon>Russulales</taxon>
        <taxon>Auriscalpiaceae</taxon>
        <taxon>Artomyces</taxon>
    </lineage>
</organism>
<dbReference type="EMBL" id="MU277269">
    <property type="protein sequence ID" value="KAI0056171.1"/>
    <property type="molecule type" value="Genomic_DNA"/>
</dbReference>
<accession>A0ACB8SJV8</accession>
<sequence length="235" mass="25162">MCYVRTPDSGGVFVGLDDVRSSDLATWLFEHDIVCLQESHLWPDQELSLPYPDTHRCVARSRPVVSMRQPGGGVLVFVRSTVTFDVRAGLSGPDLIVLDLVPILLVVAYVAPAGSPWLAATPLPPVARFCEIVTLRAAMDRPLLVVGDLNGRIGTSSPSTQWPRVSSDCTSNARGSALLDLCTSSGLAILNGSTFDASTMPGSFTSFQPRGSAVVDYAFASASLLPLLSRAWLWV</sequence>
<evidence type="ECO:0000313" key="1">
    <source>
        <dbReference type="EMBL" id="KAI0056171.1"/>
    </source>
</evidence>
<reference evidence="1" key="2">
    <citation type="journal article" date="2022" name="New Phytol.">
        <title>Evolutionary transition to the ectomycorrhizal habit in the genomes of a hyperdiverse lineage of mushroom-forming fungi.</title>
        <authorList>
            <person name="Looney B."/>
            <person name="Miyauchi S."/>
            <person name="Morin E."/>
            <person name="Drula E."/>
            <person name="Courty P.E."/>
            <person name="Kohler A."/>
            <person name="Kuo A."/>
            <person name="LaButti K."/>
            <person name="Pangilinan J."/>
            <person name="Lipzen A."/>
            <person name="Riley R."/>
            <person name="Andreopoulos W."/>
            <person name="He G."/>
            <person name="Johnson J."/>
            <person name="Nolan M."/>
            <person name="Tritt A."/>
            <person name="Barry K.W."/>
            <person name="Grigoriev I.V."/>
            <person name="Nagy L.G."/>
            <person name="Hibbett D."/>
            <person name="Henrissat B."/>
            <person name="Matheny P.B."/>
            <person name="Labbe J."/>
            <person name="Martin F.M."/>
        </authorList>
    </citation>
    <scope>NUCLEOTIDE SEQUENCE</scope>
    <source>
        <strain evidence="1">HHB10654</strain>
    </source>
</reference>
<protein>
    <submittedName>
        <fullName evidence="1">Uncharacterized protein</fullName>
    </submittedName>
</protein>
<proteinExistence type="predicted"/>
<gene>
    <name evidence="1" type="ORF">BV25DRAFT_1921180</name>
</gene>
<reference evidence="1" key="1">
    <citation type="submission" date="2021-03" db="EMBL/GenBank/DDBJ databases">
        <authorList>
            <consortium name="DOE Joint Genome Institute"/>
            <person name="Ahrendt S."/>
            <person name="Looney B.P."/>
            <person name="Miyauchi S."/>
            <person name="Morin E."/>
            <person name="Drula E."/>
            <person name="Courty P.E."/>
            <person name="Chicoki N."/>
            <person name="Fauchery L."/>
            <person name="Kohler A."/>
            <person name="Kuo A."/>
            <person name="Labutti K."/>
            <person name="Pangilinan J."/>
            <person name="Lipzen A."/>
            <person name="Riley R."/>
            <person name="Andreopoulos W."/>
            <person name="He G."/>
            <person name="Johnson J."/>
            <person name="Barry K.W."/>
            <person name="Grigoriev I.V."/>
            <person name="Nagy L."/>
            <person name="Hibbett D."/>
            <person name="Henrissat B."/>
            <person name="Matheny P.B."/>
            <person name="Labbe J."/>
            <person name="Martin F."/>
        </authorList>
    </citation>
    <scope>NUCLEOTIDE SEQUENCE</scope>
    <source>
        <strain evidence="1">HHB10654</strain>
    </source>
</reference>
<dbReference type="Proteomes" id="UP000814140">
    <property type="component" value="Unassembled WGS sequence"/>
</dbReference>
<keyword evidence="2" id="KW-1185">Reference proteome</keyword>
<comment type="caution">
    <text evidence="1">The sequence shown here is derived from an EMBL/GenBank/DDBJ whole genome shotgun (WGS) entry which is preliminary data.</text>
</comment>
<name>A0ACB8SJV8_9AGAM</name>